<evidence type="ECO:0008006" key="3">
    <source>
        <dbReference type="Google" id="ProtNLM"/>
    </source>
</evidence>
<dbReference type="Proteomes" id="UP001374584">
    <property type="component" value="Unassembled WGS sequence"/>
</dbReference>
<protein>
    <recommendedName>
        <fullName evidence="3">Amine oxidase domain-containing protein</fullName>
    </recommendedName>
</protein>
<evidence type="ECO:0000313" key="1">
    <source>
        <dbReference type="EMBL" id="KAK7341602.1"/>
    </source>
</evidence>
<sequence length="166" mass="18054">MHIAKVLAVDKSGSESLDSINVFDSCTWVGPSSQRLELDDMDLERPIEVQFSKLHPSLPENTRIGIVGAGPSGLSAAYALARLGYKNITVLEKHHTVGGMCESVEIEGKVYDLGGQVLAANSAPVIFHLARETASELEELDSHKLAVIDHSTFESFKSNLTEKTKY</sequence>
<dbReference type="PANTHER" id="PTHR42841">
    <property type="entry name" value="AMINE OXIDASE"/>
    <property type="match status" value="1"/>
</dbReference>
<dbReference type="SUPFAM" id="SSF51905">
    <property type="entry name" value="FAD/NAD(P)-binding domain"/>
    <property type="match status" value="1"/>
</dbReference>
<dbReference type="Pfam" id="PF13450">
    <property type="entry name" value="NAD_binding_8"/>
    <property type="match status" value="1"/>
</dbReference>
<keyword evidence="2" id="KW-1185">Reference proteome</keyword>
<accession>A0AAN9LXG3</accession>
<dbReference type="EMBL" id="JAYMYR010000009">
    <property type="protein sequence ID" value="KAK7341602.1"/>
    <property type="molecule type" value="Genomic_DNA"/>
</dbReference>
<reference evidence="1 2" key="1">
    <citation type="submission" date="2024-01" db="EMBL/GenBank/DDBJ databases">
        <title>The genomes of 5 underutilized Papilionoideae crops provide insights into root nodulation and disease resistanc.</title>
        <authorList>
            <person name="Jiang F."/>
        </authorList>
    </citation>
    <scope>NUCLEOTIDE SEQUENCE [LARGE SCALE GENOMIC DNA]</scope>
    <source>
        <strain evidence="1">JINMINGXINNONG_FW02</strain>
        <tissue evidence="1">Leaves</tissue>
    </source>
</reference>
<dbReference type="Gene3D" id="3.50.50.60">
    <property type="entry name" value="FAD/NAD(P)-binding domain"/>
    <property type="match status" value="1"/>
</dbReference>
<proteinExistence type="predicted"/>
<name>A0AAN9LXG3_PHACN</name>
<evidence type="ECO:0000313" key="2">
    <source>
        <dbReference type="Proteomes" id="UP001374584"/>
    </source>
</evidence>
<gene>
    <name evidence="1" type="ORF">VNO80_24538</name>
</gene>
<organism evidence="1 2">
    <name type="scientific">Phaseolus coccineus</name>
    <name type="common">Scarlet runner bean</name>
    <name type="synonym">Phaseolus multiflorus</name>
    <dbReference type="NCBI Taxonomy" id="3886"/>
    <lineage>
        <taxon>Eukaryota</taxon>
        <taxon>Viridiplantae</taxon>
        <taxon>Streptophyta</taxon>
        <taxon>Embryophyta</taxon>
        <taxon>Tracheophyta</taxon>
        <taxon>Spermatophyta</taxon>
        <taxon>Magnoliopsida</taxon>
        <taxon>eudicotyledons</taxon>
        <taxon>Gunneridae</taxon>
        <taxon>Pentapetalae</taxon>
        <taxon>rosids</taxon>
        <taxon>fabids</taxon>
        <taxon>Fabales</taxon>
        <taxon>Fabaceae</taxon>
        <taxon>Papilionoideae</taxon>
        <taxon>50 kb inversion clade</taxon>
        <taxon>NPAAA clade</taxon>
        <taxon>indigoferoid/millettioid clade</taxon>
        <taxon>Phaseoleae</taxon>
        <taxon>Phaseolus</taxon>
    </lineage>
</organism>
<comment type="caution">
    <text evidence="1">The sequence shown here is derived from an EMBL/GenBank/DDBJ whole genome shotgun (WGS) entry which is preliminary data.</text>
</comment>
<dbReference type="PRINTS" id="PR00419">
    <property type="entry name" value="ADXRDTASE"/>
</dbReference>
<dbReference type="AlphaFoldDB" id="A0AAN9LXG3"/>
<dbReference type="InterPro" id="IPR036188">
    <property type="entry name" value="FAD/NAD-bd_sf"/>
</dbReference>